<dbReference type="InterPro" id="IPR013761">
    <property type="entry name" value="SAM/pointed_sf"/>
</dbReference>
<dbReference type="EMBL" id="OU963863">
    <property type="protein sequence ID" value="CAH0385418.1"/>
    <property type="molecule type" value="Genomic_DNA"/>
</dbReference>
<dbReference type="AlphaFoldDB" id="A0A9P0EZB9"/>
<keyword evidence="1" id="KW-0812">Transmembrane</keyword>
<feature type="domain" description="SAM" evidence="2">
    <location>
        <begin position="22"/>
        <end position="69"/>
    </location>
</feature>
<protein>
    <recommendedName>
        <fullName evidence="2">SAM domain-containing protein</fullName>
    </recommendedName>
</protein>
<dbReference type="PROSITE" id="PS50105">
    <property type="entry name" value="SAM_DOMAIN"/>
    <property type="match status" value="1"/>
</dbReference>
<dbReference type="Proteomes" id="UP001152759">
    <property type="component" value="Chromosome 2"/>
</dbReference>
<keyword evidence="4" id="KW-1185">Reference proteome</keyword>
<evidence type="ECO:0000313" key="4">
    <source>
        <dbReference type="Proteomes" id="UP001152759"/>
    </source>
</evidence>
<proteinExistence type="predicted"/>
<dbReference type="CDD" id="cd09487">
    <property type="entry name" value="SAM_superfamily"/>
    <property type="match status" value="1"/>
</dbReference>
<keyword evidence="1" id="KW-0472">Membrane</keyword>
<dbReference type="SUPFAM" id="SSF47769">
    <property type="entry name" value="SAM/Pointed domain"/>
    <property type="match status" value="1"/>
</dbReference>
<evidence type="ECO:0000313" key="3">
    <source>
        <dbReference type="EMBL" id="CAH0385418.1"/>
    </source>
</evidence>
<feature type="transmembrane region" description="Helical" evidence="1">
    <location>
        <begin position="171"/>
        <end position="193"/>
    </location>
</feature>
<dbReference type="Gene3D" id="1.10.150.50">
    <property type="entry name" value="Transcription Factor, Ets-1"/>
    <property type="match status" value="1"/>
</dbReference>
<dbReference type="InterPro" id="IPR001660">
    <property type="entry name" value="SAM"/>
</dbReference>
<name>A0A9P0EZB9_BEMTA</name>
<sequence length="200" mass="22803">MLNSSFEDETIDGLDKNVKLSLDGLQLKQYHENFRKHRIDIDLFFTLTNDDLKNIGIEDEEHRKILVKATTKPTMAVQNESIRPLKKEEADAILTNSFKYLTVLKLFIKELDPTRKKNEIRNTALNSEASAADGIVTFSNAAIKCLQDLRLQYCTLLPEDSLKKAKRKSAWITRSVPVLAVLLTGALVSHLIWRKLNKPI</sequence>
<dbReference type="Pfam" id="PF00536">
    <property type="entry name" value="SAM_1"/>
    <property type="match status" value="1"/>
</dbReference>
<dbReference type="SMART" id="SM00454">
    <property type="entry name" value="SAM"/>
    <property type="match status" value="1"/>
</dbReference>
<gene>
    <name evidence="3" type="ORF">BEMITA_LOCUS4644</name>
</gene>
<organism evidence="3 4">
    <name type="scientific">Bemisia tabaci</name>
    <name type="common">Sweetpotato whitefly</name>
    <name type="synonym">Aleurodes tabaci</name>
    <dbReference type="NCBI Taxonomy" id="7038"/>
    <lineage>
        <taxon>Eukaryota</taxon>
        <taxon>Metazoa</taxon>
        <taxon>Ecdysozoa</taxon>
        <taxon>Arthropoda</taxon>
        <taxon>Hexapoda</taxon>
        <taxon>Insecta</taxon>
        <taxon>Pterygota</taxon>
        <taxon>Neoptera</taxon>
        <taxon>Paraneoptera</taxon>
        <taxon>Hemiptera</taxon>
        <taxon>Sternorrhyncha</taxon>
        <taxon>Aleyrodoidea</taxon>
        <taxon>Aleyrodidae</taxon>
        <taxon>Aleyrodinae</taxon>
        <taxon>Bemisia</taxon>
    </lineage>
</organism>
<evidence type="ECO:0000259" key="2">
    <source>
        <dbReference type="PROSITE" id="PS50105"/>
    </source>
</evidence>
<keyword evidence="1" id="KW-1133">Transmembrane helix</keyword>
<evidence type="ECO:0000256" key="1">
    <source>
        <dbReference type="SAM" id="Phobius"/>
    </source>
</evidence>
<dbReference type="KEGG" id="btab:109030185"/>
<accession>A0A9P0EZB9</accession>
<reference evidence="3" key="1">
    <citation type="submission" date="2021-12" db="EMBL/GenBank/DDBJ databases">
        <authorList>
            <person name="King R."/>
        </authorList>
    </citation>
    <scope>NUCLEOTIDE SEQUENCE</scope>
</reference>